<feature type="region of interest" description="Disordered" evidence="3">
    <location>
        <begin position="534"/>
        <end position="555"/>
    </location>
</feature>
<evidence type="ECO:0000256" key="1">
    <source>
        <dbReference type="ARBA" id="ARBA00023125"/>
    </source>
</evidence>
<dbReference type="SMART" id="SM00862">
    <property type="entry name" value="Trans_reg_C"/>
    <property type="match status" value="1"/>
</dbReference>
<dbReference type="Proteomes" id="UP000661918">
    <property type="component" value="Unassembled WGS sequence"/>
</dbReference>
<dbReference type="PROSITE" id="PS51755">
    <property type="entry name" value="OMPR_PHOB"/>
    <property type="match status" value="1"/>
</dbReference>
<dbReference type="InterPro" id="IPR036388">
    <property type="entry name" value="WH-like_DNA-bd_sf"/>
</dbReference>
<accession>A0ABQ2GML8</accession>
<dbReference type="Gene3D" id="1.10.10.10">
    <property type="entry name" value="Winged helix-like DNA-binding domain superfamily/Winged helix DNA-binding domain"/>
    <property type="match status" value="1"/>
</dbReference>
<dbReference type="InterPro" id="IPR001867">
    <property type="entry name" value="OmpR/PhoB-type_DNA-bd"/>
</dbReference>
<dbReference type="InterPro" id="IPR029787">
    <property type="entry name" value="Nucleotide_cyclase"/>
</dbReference>
<dbReference type="InterPro" id="IPR016032">
    <property type="entry name" value="Sig_transdc_resp-reg_C-effctor"/>
</dbReference>
<dbReference type="Gene3D" id="3.30.70.270">
    <property type="match status" value="1"/>
</dbReference>
<evidence type="ECO:0000256" key="2">
    <source>
        <dbReference type="PROSITE-ProRule" id="PRU01091"/>
    </source>
</evidence>
<dbReference type="RefSeq" id="WP_188901621.1">
    <property type="nucleotide sequence ID" value="NZ_BMOM01000004.1"/>
</dbReference>
<keyword evidence="6" id="KW-1185">Reference proteome</keyword>
<dbReference type="SUPFAM" id="SSF46894">
    <property type="entry name" value="C-terminal effector domain of the bipartite response regulators"/>
    <property type="match status" value="1"/>
</dbReference>
<dbReference type="SUPFAM" id="SSF55073">
    <property type="entry name" value="Nucleotide cyclase"/>
    <property type="match status" value="1"/>
</dbReference>
<protein>
    <recommendedName>
        <fullName evidence="4">OmpR/PhoB-type domain-containing protein</fullName>
    </recommendedName>
</protein>
<name>A0ABQ2GML8_9DEIO</name>
<evidence type="ECO:0000313" key="6">
    <source>
        <dbReference type="Proteomes" id="UP000661918"/>
    </source>
</evidence>
<gene>
    <name evidence="5" type="ORF">GCM10010841_08040</name>
</gene>
<sequence>MSLLASLAATPSGSDVGLSAKEQALFDVLNGHPGRLFSRSAILERVWGLTFEGDDRIVDVYVRRIRRKLGEDTIETVRGAGYRCPEDRHGPQAWPHAHHLSPDARTVLQLGRRMLGAQSVEEVLLEIDAALKGTVQVAGVALLMSASRDREGGWDIQNTVGDPELKWAAMPQPTTDLAEYGEGWGQDRSTALLPLCGSGEIWGWLAMISPVRVRWPATARAQLEAVAALVHPALRLCQETALREQTQRELRELNARLEQRVFQRTQELRQAQHHSEALNQLSRRMETARSVPELLALSLPLLAQLAGTDACAAHWQPLGTPASPAPALACYRQDGTFCHVPGLPDPDAGTHDGAAQTGEGLTLYPDNGWTVRSEVDGDVLILHAFQVDGPVQTPDGSAAERSPQHRAMPSRAHAALPSPLLQIAAQSLALMLARQMQLAALERTALTDESTGLGNRQAFLADLHREVAFATRHGSGFALHLIEIANIRFMNATAGYAGGNDAILALVQTLNGVRRTEDRAYRLNGATFAVLLRSAPGSAAPPDGPPDDRQDRLKRGWPGRLRSALEGLLGRTPALNLHVGQALFPTGADSASELLRTALEDLGPLTVPAPTRRRSDAVPQD</sequence>
<reference evidence="6" key="1">
    <citation type="journal article" date="2019" name="Int. J. Syst. Evol. Microbiol.">
        <title>The Global Catalogue of Microorganisms (GCM) 10K type strain sequencing project: providing services to taxonomists for standard genome sequencing and annotation.</title>
        <authorList>
            <consortium name="The Broad Institute Genomics Platform"/>
            <consortium name="The Broad Institute Genome Sequencing Center for Infectious Disease"/>
            <person name="Wu L."/>
            <person name="Ma J."/>
        </authorList>
    </citation>
    <scope>NUCLEOTIDE SEQUENCE [LARGE SCALE GENOMIC DNA]</scope>
    <source>
        <strain evidence="6">JCM 15443</strain>
    </source>
</reference>
<dbReference type="PANTHER" id="PTHR33121">
    <property type="entry name" value="CYCLIC DI-GMP PHOSPHODIESTERASE PDEF"/>
    <property type="match status" value="1"/>
</dbReference>
<feature type="DNA-binding region" description="OmpR/PhoB-type" evidence="2">
    <location>
        <begin position="1"/>
        <end position="86"/>
    </location>
</feature>
<evidence type="ECO:0000313" key="5">
    <source>
        <dbReference type="EMBL" id="GGM02016.1"/>
    </source>
</evidence>
<evidence type="ECO:0000256" key="3">
    <source>
        <dbReference type="SAM" id="MobiDB-lite"/>
    </source>
</evidence>
<organism evidence="5 6">
    <name type="scientific">Deinococcus aerophilus</name>
    <dbReference type="NCBI Taxonomy" id="522488"/>
    <lineage>
        <taxon>Bacteria</taxon>
        <taxon>Thermotogati</taxon>
        <taxon>Deinococcota</taxon>
        <taxon>Deinococci</taxon>
        <taxon>Deinococcales</taxon>
        <taxon>Deinococcaceae</taxon>
        <taxon>Deinococcus</taxon>
    </lineage>
</organism>
<feature type="domain" description="OmpR/PhoB-type" evidence="4">
    <location>
        <begin position="1"/>
        <end position="86"/>
    </location>
</feature>
<dbReference type="InterPro" id="IPR050706">
    <property type="entry name" value="Cyclic-di-GMP_PDE-like"/>
</dbReference>
<dbReference type="InterPro" id="IPR000160">
    <property type="entry name" value="GGDEF_dom"/>
</dbReference>
<dbReference type="SUPFAM" id="SSF55781">
    <property type="entry name" value="GAF domain-like"/>
    <property type="match status" value="1"/>
</dbReference>
<dbReference type="Pfam" id="PF00486">
    <property type="entry name" value="Trans_reg_C"/>
    <property type="match status" value="1"/>
</dbReference>
<dbReference type="PANTHER" id="PTHR33121:SF79">
    <property type="entry name" value="CYCLIC DI-GMP PHOSPHODIESTERASE PDED-RELATED"/>
    <property type="match status" value="1"/>
</dbReference>
<proteinExistence type="predicted"/>
<dbReference type="Pfam" id="PF00990">
    <property type="entry name" value="GGDEF"/>
    <property type="match status" value="1"/>
</dbReference>
<dbReference type="InterPro" id="IPR043128">
    <property type="entry name" value="Rev_trsase/Diguanyl_cyclase"/>
</dbReference>
<comment type="caution">
    <text evidence="5">The sequence shown here is derived from an EMBL/GenBank/DDBJ whole genome shotgun (WGS) entry which is preliminary data.</text>
</comment>
<dbReference type="CDD" id="cd00383">
    <property type="entry name" value="trans_reg_C"/>
    <property type="match status" value="1"/>
</dbReference>
<dbReference type="EMBL" id="BMOM01000004">
    <property type="protein sequence ID" value="GGM02016.1"/>
    <property type="molecule type" value="Genomic_DNA"/>
</dbReference>
<dbReference type="NCBIfam" id="TIGR00254">
    <property type="entry name" value="GGDEF"/>
    <property type="match status" value="1"/>
</dbReference>
<dbReference type="SMART" id="SM00267">
    <property type="entry name" value="GGDEF"/>
    <property type="match status" value="1"/>
</dbReference>
<evidence type="ECO:0000259" key="4">
    <source>
        <dbReference type="PROSITE" id="PS51755"/>
    </source>
</evidence>
<feature type="region of interest" description="Disordered" evidence="3">
    <location>
        <begin position="602"/>
        <end position="621"/>
    </location>
</feature>
<keyword evidence="1 2" id="KW-0238">DNA-binding</keyword>